<comment type="caution">
    <text evidence="1">The sequence shown here is derived from an EMBL/GenBank/DDBJ whole genome shotgun (WGS) entry which is preliminary data.</text>
</comment>
<dbReference type="RefSeq" id="WP_195001878.1">
    <property type="nucleotide sequence ID" value="NZ_JADLQN010000001.1"/>
</dbReference>
<accession>A0ABS0D9Y7</accession>
<evidence type="ECO:0008006" key="3">
    <source>
        <dbReference type="Google" id="ProtNLM"/>
    </source>
</evidence>
<gene>
    <name evidence="1" type="ORF">IU449_12025</name>
</gene>
<dbReference type="Proteomes" id="UP000707731">
    <property type="component" value="Unassembled WGS sequence"/>
</dbReference>
<name>A0ABS0D9Y7_9NOCA</name>
<protein>
    <recommendedName>
        <fullName evidence="3">XRE family transcriptional regulator</fullName>
    </recommendedName>
</protein>
<dbReference type="EMBL" id="JADLQN010000001">
    <property type="protein sequence ID" value="MBF6355261.1"/>
    <property type="molecule type" value="Genomic_DNA"/>
</dbReference>
<evidence type="ECO:0000313" key="2">
    <source>
        <dbReference type="Proteomes" id="UP000707731"/>
    </source>
</evidence>
<reference evidence="1 2" key="1">
    <citation type="submission" date="2020-10" db="EMBL/GenBank/DDBJ databases">
        <title>Identification of Nocardia species via Next-generation sequencing and recognition of intraspecies genetic diversity.</title>
        <authorList>
            <person name="Li P."/>
            <person name="Li P."/>
            <person name="Lu B."/>
        </authorList>
    </citation>
    <scope>NUCLEOTIDE SEQUENCE [LARGE SCALE GENOMIC DNA]</scope>
    <source>
        <strain evidence="1 2">BJ06-0143</strain>
    </source>
</reference>
<evidence type="ECO:0000313" key="1">
    <source>
        <dbReference type="EMBL" id="MBF6355261.1"/>
    </source>
</evidence>
<sequence>MADRIARTRLEELLLAQRLTIGEFVRAFNQTAATIAQHTSGAASISHRQAMRWISGEMVQLPHPAACRVLEKMYSGETADTLFAAPITQERHALPAGRAVLHSAPGVPTLSLHRAYFTDRHAAPEPPISQDTIEEALSMAAAESARFGQFAEQTNVGPHTLDQLRADLRRIVSVYPNRPVYPLFVEVLALRNRVFELLEGRQLPGQTRELYLMSAALCGVLANASFDLGNFAAAETQARTAFLSAELAGHNAMRAWIRGTQALIAYWDDRPKAAADLAVDGWRYVPENGTARVRLACIEARARARLRDFGGTADALQRAEQAREQVAAPDDPGGMMAFPMAKQQFYAGAAHLWLGDRINLAEAERLAGHAVALYEADAPEDRRIGEMSLARLDLAVTRLAQRDLDSAAEQVELVLEAGGRRRTEAVARRLQQLGAALERPHYQTSALATTMRERISCAPIRIPPALPDEEMRQ</sequence>
<keyword evidence="2" id="KW-1185">Reference proteome</keyword>
<proteinExistence type="predicted"/>
<organism evidence="1 2">
    <name type="scientific">Nocardia higoensis</name>
    <dbReference type="NCBI Taxonomy" id="228599"/>
    <lineage>
        <taxon>Bacteria</taxon>
        <taxon>Bacillati</taxon>
        <taxon>Actinomycetota</taxon>
        <taxon>Actinomycetes</taxon>
        <taxon>Mycobacteriales</taxon>
        <taxon>Nocardiaceae</taxon>
        <taxon>Nocardia</taxon>
    </lineage>
</organism>